<name>A0ABP3WR79_9ALTE</name>
<protein>
    <submittedName>
        <fullName evidence="2">Uncharacterized protein</fullName>
    </submittedName>
</protein>
<reference evidence="3" key="1">
    <citation type="journal article" date="2019" name="Int. J. Syst. Evol. Microbiol.">
        <title>The Global Catalogue of Microorganisms (GCM) 10K type strain sequencing project: providing services to taxonomists for standard genome sequencing and annotation.</title>
        <authorList>
            <consortium name="The Broad Institute Genomics Platform"/>
            <consortium name="The Broad Institute Genome Sequencing Center for Infectious Disease"/>
            <person name="Wu L."/>
            <person name="Ma J."/>
        </authorList>
    </citation>
    <scope>NUCLEOTIDE SEQUENCE [LARGE SCALE GENOMIC DNA]</scope>
    <source>
        <strain evidence="3">JCM 15896</strain>
    </source>
</reference>
<feature type="transmembrane region" description="Helical" evidence="1">
    <location>
        <begin position="22"/>
        <end position="49"/>
    </location>
</feature>
<proteinExistence type="predicted"/>
<evidence type="ECO:0000313" key="3">
    <source>
        <dbReference type="Proteomes" id="UP001500359"/>
    </source>
</evidence>
<evidence type="ECO:0000313" key="2">
    <source>
        <dbReference type="EMBL" id="GAA0854639.1"/>
    </source>
</evidence>
<accession>A0ABP3WR79</accession>
<organism evidence="2 3">
    <name type="scientific">Aliiglaciecola litoralis</name>
    <dbReference type="NCBI Taxonomy" id="582857"/>
    <lineage>
        <taxon>Bacteria</taxon>
        <taxon>Pseudomonadati</taxon>
        <taxon>Pseudomonadota</taxon>
        <taxon>Gammaproteobacteria</taxon>
        <taxon>Alteromonadales</taxon>
        <taxon>Alteromonadaceae</taxon>
        <taxon>Aliiglaciecola</taxon>
    </lineage>
</organism>
<dbReference type="EMBL" id="BAAAFD010000002">
    <property type="protein sequence ID" value="GAA0854639.1"/>
    <property type="molecule type" value="Genomic_DNA"/>
</dbReference>
<comment type="caution">
    <text evidence="2">The sequence shown here is derived from an EMBL/GenBank/DDBJ whole genome shotgun (WGS) entry which is preliminary data.</text>
</comment>
<dbReference type="Proteomes" id="UP001500359">
    <property type="component" value="Unassembled WGS sequence"/>
</dbReference>
<keyword evidence="1" id="KW-1133">Transmembrane helix</keyword>
<gene>
    <name evidence="2" type="ORF">GCM10009114_11240</name>
</gene>
<keyword evidence="1" id="KW-0472">Membrane</keyword>
<keyword evidence="3" id="KW-1185">Reference proteome</keyword>
<keyword evidence="1" id="KW-0812">Transmembrane</keyword>
<sequence>MYMNDTQLATQIATQVISDTKFWIGIIGLLGAIVGSLLTIFGNVLLHWIKQKPQNELERSRIKMLKDMLSDDRFPDKWRLLSTMSAVIGADNEETKRLLFKAGARGSEKADGKWALVEIILYPNLSDVRNQVYLAPSERLTNKV</sequence>
<evidence type="ECO:0000256" key="1">
    <source>
        <dbReference type="SAM" id="Phobius"/>
    </source>
</evidence>